<dbReference type="Pfam" id="PF09593">
    <property type="entry name" value="Pathogen_betaC1"/>
    <property type="match status" value="1"/>
</dbReference>
<evidence type="ECO:0000313" key="2">
    <source>
        <dbReference type="EMBL" id="ALB26236.1"/>
    </source>
</evidence>
<evidence type="ECO:0000259" key="1">
    <source>
        <dbReference type="Pfam" id="PF09593"/>
    </source>
</evidence>
<name>A0A0M4ARD5_9VIRU</name>
<proteinExistence type="predicted"/>
<reference evidence="2" key="1">
    <citation type="submission" date="2015-07" db="EMBL/GenBank/DDBJ databases">
        <title>Diversity and phylogeography of begomovirus associated beta satellites of okra in India.</title>
        <authorList>
            <person name="Venkataravanappa V."/>
            <person name="Chauhan N.S."/>
            <person name="Sanwal S.K."/>
            <person name="Singh B."/>
            <person name="Krishna Reddy M."/>
        </authorList>
    </citation>
    <scope>NUCLEOTIDE SEQUENCE</scope>
    <source>
        <strain evidence="2">OK417</strain>
    </source>
</reference>
<accession>A0A0M4ARD5</accession>
<organism evidence="2">
    <name type="scientific">Bhendi yellow vein mosaic betasatellite</name>
    <dbReference type="NCBI Taxonomy" id="908070"/>
    <lineage>
        <taxon>Viruses</taxon>
        <taxon>Viruses incertae sedis</taxon>
        <taxon>Tolecusatellitidae</taxon>
        <taxon>Betasatellite</taxon>
        <taxon>Betasatellite abelmoschusmusiviflavi</taxon>
    </lineage>
</organism>
<sequence length="152" mass="17227">MKISSPFIHTLCENINQGLFETGEHSTVRNRKTCKDGAEGMRETRVFKVDVRPMQQQRISVHMQISSTKSAAISTKTFIIDYTYPQFHIPFDFSGLEGTITSTCKFHYWGSKAEGILVEDIIHMEDITIIGNPDIMGMDVNEPVTIDNEIII</sequence>
<dbReference type="EMBL" id="KT390399">
    <property type="protein sequence ID" value="ALB26236.1"/>
    <property type="molecule type" value="Genomic_DNA"/>
</dbReference>
<gene>
    <name evidence="2" type="primary">C1</name>
</gene>
<dbReference type="InterPro" id="IPR018583">
    <property type="entry name" value="CLCuD_DNA-betaC1"/>
</dbReference>
<feature type="domain" description="Cotton leaf-curl disease DNA-betaC1" evidence="1">
    <location>
        <begin position="46"/>
        <end position="151"/>
    </location>
</feature>
<protein>
    <submittedName>
        <fullName evidence="2">C1</fullName>
    </submittedName>
</protein>